<organism evidence="2 3">
    <name type="scientific">Pleurodeles waltl</name>
    <name type="common">Iberian ribbed newt</name>
    <dbReference type="NCBI Taxonomy" id="8319"/>
    <lineage>
        <taxon>Eukaryota</taxon>
        <taxon>Metazoa</taxon>
        <taxon>Chordata</taxon>
        <taxon>Craniata</taxon>
        <taxon>Vertebrata</taxon>
        <taxon>Euteleostomi</taxon>
        <taxon>Amphibia</taxon>
        <taxon>Batrachia</taxon>
        <taxon>Caudata</taxon>
        <taxon>Salamandroidea</taxon>
        <taxon>Salamandridae</taxon>
        <taxon>Pleurodelinae</taxon>
        <taxon>Pleurodeles</taxon>
    </lineage>
</organism>
<reference evidence="2" key="1">
    <citation type="journal article" date="2022" name="bioRxiv">
        <title>Sequencing and chromosome-scale assembly of the giantPleurodeles waltlgenome.</title>
        <authorList>
            <person name="Brown T."/>
            <person name="Elewa A."/>
            <person name="Iarovenko S."/>
            <person name="Subramanian E."/>
            <person name="Araus A.J."/>
            <person name="Petzold A."/>
            <person name="Susuki M."/>
            <person name="Suzuki K.-i.T."/>
            <person name="Hayashi T."/>
            <person name="Toyoda A."/>
            <person name="Oliveira C."/>
            <person name="Osipova E."/>
            <person name="Leigh N.D."/>
            <person name="Simon A."/>
            <person name="Yun M.H."/>
        </authorList>
    </citation>
    <scope>NUCLEOTIDE SEQUENCE</scope>
    <source>
        <strain evidence="2">20211129_DDA</strain>
        <tissue evidence="2">Liver</tissue>
    </source>
</reference>
<feature type="region of interest" description="Disordered" evidence="1">
    <location>
        <begin position="1"/>
        <end position="94"/>
    </location>
</feature>
<accession>A0AAV7R9C3</accession>
<feature type="compositionally biased region" description="Basic and acidic residues" evidence="1">
    <location>
        <begin position="77"/>
        <end position="94"/>
    </location>
</feature>
<dbReference type="EMBL" id="JANPWB010000009">
    <property type="protein sequence ID" value="KAJ1149086.1"/>
    <property type="molecule type" value="Genomic_DNA"/>
</dbReference>
<gene>
    <name evidence="2" type="ORF">NDU88_001904</name>
</gene>
<name>A0AAV7R9C3_PLEWA</name>
<dbReference type="AlphaFoldDB" id="A0AAV7R9C3"/>
<evidence type="ECO:0000313" key="2">
    <source>
        <dbReference type="EMBL" id="KAJ1149086.1"/>
    </source>
</evidence>
<evidence type="ECO:0000256" key="1">
    <source>
        <dbReference type="SAM" id="MobiDB-lite"/>
    </source>
</evidence>
<evidence type="ECO:0000313" key="3">
    <source>
        <dbReference type="Proteomes" id="UP001066276"/>
    </source>
</evidence>
<protein>
    <submittedName>
        <fullName evidence="2">Uncharacterized protein</fullName>
    </submittedName>
</protein>
<sequence>MNPAVTGGPPQRRHHSTPGAPMAPAGLTWSYRRLPPIRSDLRVKEGYGNPSSGPSRADERRKRRRKTATSLEEAMEDCGKRRTNSDKPSTYRDQRCRTSMLQAAHDVGRINGARREAEGRDTNCTLNGICRIDNRKFGSFVSLFCV</sequence>
<dbReference type="Proteomes" id="UP001066276">
    <property type="component" value="Chromosome 5"/>
</dbReference>
<proteinExistence type="predicted"/>
<comment type="caution">
    <text evidence="2">The sequence shown here is derived from an EMBL/GenBank/DDBJ whole genome shotgun (WGS) entry which is preliminary data.</text>
</comment>
<keyword evidence="3" id="KW-1185">Reference proteome</keyword>